<gene>
    <name evidence="1" type="ORF">MLD38_035175</name>
</gene>
<protein>
    <submittedName>
        <fullName evidence="1">Uncharacterized protein</fullName>
    </submittedName>
</protein>
<organism evidence="1 2">
    <name type="scientific">Melastoma candidum</name>
    <dbReference type="NCBI Taxonomy" id="119954"/>
    <lineage>
        <taxon>Eukaryota</taxon>
        <taxon>Viridiplantae</taxon>
        <taxon>Streptophyta</taxon>
        <taxon>Embryophyta</taxon>
        <taxon>Tracheophyta</taxon>
        <taxon>Spermatophyta</taxon>
        <taxon>Magnoliopsida</taxon>
        <taxon>eudicotyledons</taxon>
        <taxon>Gunneridae</taxon>
        <taxon>Pentapetalae</taxon>
        <taxon>rosids</taxon>
        <taxon>malvids</taxon>
        <taxon>Myrtales</taxon>
        <taxon>Melastomataceae</taxon>
        <taxon>Melastomatoideae</taxon>
        <taxon>Melastomateae</taxon>
        <taxon>Melastoma</taxon>
    </lineage>
</organism>
<sequence>MENAGANHRAEAPLHISIKGILAQMFETLDEADRSRLISLGIGDPTAYSAFRTPHAAEDAIEEALRSRMFNGYAPTVGLPQSRRAVAEHLSRNLPYKITPDDVFLTSGCTQAIDVTFMILSRPGANVLIPRPGFPMYELVASFRQVEVRHYNLLPERGWEGGDSVGSSRRIPPGKFRSLEVMHRLKQYFDLLGGLPTFVQAAVPRIIKETDEAFFKKTVDILRESLDICFSGYVTSPCLSCPQKPEGSMTMMAKLDLSMLEDITDDIDFCFKLAKEEAVIILPGIAVGLKDWLRITFAADPSSGRGSFEEAQVVLQRHSKPDQRGTCYAAPSSRLRKRSFSSSALGEPSIPPADLSGYLSVQIRCPRHSADLLSEALLSFGATSASIDLGDGCHSHPVICITSIYPPDEDVAESISKASDSVGLKELPQYQVEVLGIEQEGWIRKTQESFAPVEVCDGLWIVPEWKLLRFGSAGCSSYQHNIESGAGVRYREHPTTKLCLKLLHGLIMGGEHVLDYGTGSGILAIAALKLGAAHAIGVDIDPQAISSAQYNASLNNIGPEKLQLCLITSENSSSPGETESGNYDVVVANILLNPLLELADHIVPQAKPGATVGLSGILWEQVADIRSRYSGLLEELLIAEMDGWACISGKRKSESKF</sequence>
<accession>A0ACB9ME26</accession>
<reference evidence="2" key="1">
    <citation type="journal article" date="2023" name="Front. Plant Sci.">
        <title>Chromosomal-level genome assembly of Melastoma candidum provides insights into trichome evolution.</title>
        <authorList>
            <person name="Zhong Y."/>
            <person name="Wu W."/>
            <person name="Sun C."/>
            <person name="Zou P."/>
            <person name="Liu Y."/>
            <person name="Dai S."/>
            <person name="Zhou R."/>
        </authorList>
    </citation>
    <scope>NUCLEOTIDE SEQUENCE [LARGE SCALE GENOMIC DNA]</scope>
</reference>
<evidence type="ECO:0000313" key="1">
    <source>
        <dbReference type="EMBL" id="KAI4321842.1"/>
    </source>
</evidence>
<dbReference type="Proteomes" id="UP001057402">
    <property type="component" value="Chromosome 10"/>
</dbReference>
<comment type="caution">
    <text evidence="1">The sequence shown here is derived from an EMBL/GenBank/DDBJ whole genome shotgun (WGS) entry which is preliminary data.</text>
</comment>
<keyword evidence="2" id="KW-1185">Reference proteome</keyword>
<dbReference type="EMBL" id="CM042889">
    <property type="protein sequence ID" value="KAI4321842.1"/>
    <property type="molecule type" value="Genomic_DNA"/>
</dbReference>
<proteinExistence type="predicted"/>
<evidence type="ECO:0000313" key="2">
    <source>
        <dbReference type="Proteomes" id="UP001057402"/>
    </source>
</evidence>
<name>A0ACB9ME26_9MYRT</name>